<organism evidence="2 3">
    <name type="scientific">Stylosanthes scabra</name>
    <dbReference type="NCBI Taxonomy" id="79078"/>
    <lineage>
        <taxon>Eukaryota</taxon>
        <taxon>Viridiplantae</taxon>
        <taxon>Streptophyta</taxon>
        <taxon>Embryophyta</taxon>
        <taxon>Tracheophyta</taxon>
        <taxon>Spermatophyta</taxon>
        <taxon>Magnoliopsida</taxon>
        <taxon>eudicotyledons</taxon>
        <taxon>Gunneridae</taxon>
        <taxon>Pentapetalae</taxon>
        <taxon>rosids</taxon>
        <taxon>fabids</taxon>
        <taxon>Fabales</taxon>
        <taxon>Fabaceae</taxon>
        <taxon>Papilionoideae</taxon>
        <taxon>50 kb inversion clade</taxon>
        <taxon>dalbergioids sensu lato</taxon>
        <taxon>Dalbergieae</taxon>
        <taxon>Pterocarpus clade</taxon>
        <taxon>Stylosanthes</taxon>
    </lineage>
</organism>
<accession>A0ABU6WJU7</accession>
<gene>
    <name evidence="2" type="ORF">PIB30_059250</name>
</gene>
<feature type="compositionally biased region" description="Basic and acidic residues" evidence="1">
    <location>
        <begin position="1"/>
        <end position="11"/>
    </location>
</feature>
<evidence type="ECO:0000313" key="3">
    <source>
        <dbReference type="Proteomes" id="UP001341840"/>
    </source>
</evidence>
<proteinExistence type="predicted"/>
<protein>
    <submittedName>
        <fullName evidence="2">Uncharacterized protein</fullName>
    </submittedName>
</protein>
<evidence type="ECO:0000256" key="1">
    <source>
        <dbReference type="SAM" id="MobiDB-lite"/>
    </source>
</evidence>
<name>A0ABU6WJU7_9FABA</name>
<dbReference type="EMBL" id="JASCZI010181750">
    <property type="protein sequence ID" value="MED6185661.1"/>
    <property type="molecule type" value="Genomic_DNA"/>
</dbReference>
<evidence type="ECO:0000313" key="2">
    <source>
        <dbReference type="EMBL" id="MED6185661.1"/>
    </source>
</evidence>
<feature type="region of interest" description="Disordered" evidence="1">
    <location>
        <begin position="1"/>
        <end position="54"/>
    </location>
</feature>
<keyword evidence="3" id="KW-1185">Reference proteome</keyword>
<sequence>MSTAEHEEIHLPSRNPQFSKDNIGRSAVGGAGSNTPVDEGTSSSSATLWQASATTTLGEAPTLVTVADVSGWRRWEYTPQNEAASKGAITPGIIRRRTSLLPLTGRVADAG</sequence>
<dbReference type="Proteomes" id="UP001341840">
    <property type="component" value="Unassembled WGS sequence"/>
</dbReference>
<comment type="caution">
    <text evidence="2">The sequence shown here is derived from an EMBL/GenBank/DDBJ whole genome shotgun (WGS) entry which is preliminary data.</text>
</comment>
<feature type="compositionally biased region" description="Polar residues" evidence="1">
    <location>
        <begin position="33"/>
        <end position="54"/>
    </location>
</feature>
<reference evidence="2 3" key="1">
    <citation type="journal article" date="2023" name="Plants (Basel)">
        <title>Bridging the Gap: Combining Genomics and Transcriptomics Approaches to Understand Stylosanthes scabra, an Orphan Legume from the Brazilian Caatinga.</title>
        <authorList>
            <person name="Ferreira-Neto J.R.C."/>
            <person name="da Silva M.D."/>
            <person name="Binneck E."/>
            <person name="de Melo N.F."/>
            <person name="da Silva R.H."/>
            <person name="de Melo A.L.T.M."/>
            <person name="Pandolfi V."/>
            <person name="Bustamante F.O."/>
            <person name="Brasileiro-Vidal A.C."/>
            <person name="Benko-Iseppon A.M."/>
        </authorList>
    </citation>
    <scope>NUCLEOTIDE SEQUENCE [LARGE SCALE GENOMIC DNA]</scope>
    <source>
        <tissue evidence="2">Leaves</tissue>
    </source>
</reference>